<dbReference type="EMBL" id="CADEAL010000269">
    <property type="protein sequence ID" value="CAB1417558.1"/>
    <property type="molecule type" value="Genomic_DNA"/>
</dbReference>
<sequence>MSERQFDHKGNRIPSGRQLQRTPPRHVDVVRHLSFCAEDNEDEVETQQNIEAGSREESNPDEKGVFDFNSPETRTEESPELLYPDSMLRGMKGYQPLPGDLEFIRKMKEEKLIGKLQGNLEEAQRALKKEMAALKQACATRDVAHAELNKFPSCEELAEWVTVVLQMTSPTLDLTDLDAKSLLALVTENNVLRATDEKRVELACLEKMVEDK</sequence>
<feature type="compositionally biased region" description="Basic and acidic residues" evidence="2">
    <location>
        <begin position="53"/>
        <end position="65"/>
    </location>
</feature>
<accession>A0A9N7Y9G3</accession>
<proteinExistence type="predicted"/>
<feature type="region of interest" description="Disordered" evidence="2">
    <location>
        <begin position="38"/>
        <end position="79"/>
    </location>
</feature>
<evidence type="ECO:0000313" key="3">
    <source>
        <dbReference type="EMBL" id="CAB1417558.1"/>
    </source>
</evidence>
<feature type="compositionally biased region" description="Basic and acidic residues" evidence="2">
    <location>
        <begin position="1"/>
        <end position="10"/>
    </location>
</feature>
<reference evidence="3" key="1">
    <citation type="submission" date="2020-03" db="EMBL/GenBank/DDBJ databases">
        <authorList>
            <person name="Weist P."/>
        </authorList>
    </citation>
    <scope>NUCLEOTIDE SEQUENCE</scope>
</reference>
<keyword evidence="1" id="KW-0175">Coiled coil</keyword>
<evidence type="ECO:0000256" key="2">
    <source>
        <dbReference type="SAM" id="MobiDB-lite"/>
    </source>
</evidence>
<name>A0A9N7Y9G3_PLEPL</name>
<protein>
    <submittedName>
        <fullName evidence="3">Uncharacterized protein</fullName>
    </submittedName>
</protein>
<comment type="caution">
    <text evidence="3">The sequence shown here is derived from an EMBL/GenBank/DDBJ whole genome shotgun (WGS) entry which is preliminary data.</text>
</comment>
<dbReference type="Proteomes" id="UP001153269">
    <property type="component" value="Unassembled WGS sequence"/>
</dbReference>
<gene>
    <name evidence="3" type="ORF">PLEPLA_LOCUS5363</name>
</gene>
<feature type="coiled-coil region" evidence="1">
    <location>
        <begin position="106"/>
        <end position="140"/>
    </location>
</feature>
<feature type="region of interest" description="Disordered" evidence="2">
    <location>
        <begin position="1"/>
        <end position="26"/>
    </location>
</feature>
<evidence type="ECO:0000313" key="4">
    <source>
        <dbReference type="Proteomes" id="UP001153269"/>
    </source>
</evidence>
<dbReference type="AlphaFoldDB" id="A0A9N7Y9G3"/>
<keyword evidence="4" id="KW-1185">Reference proteome</keyword>
<organism evidence="3 4">
    <name type="scientific">Pleuronectes platessa</name>
    <name type="common">European plaice</name>
    <dbReference type="NCBI Taxonomy" id="8262"/>
    <lineage>
        <taxon>Eukaryota</taxon>
        <taxon>Metazoa</taxon>
        <taxon>Chordata</taxon>
        <taxon>Craniata</taxon>
        <taxon>Vertebrata</taxon>
        <taxon>Euteleostomi</taxon>
        <taxon>Actinopterygii</taxon>
        <taxon>Neopterygii</taxon>
        <taxon>Teleostei</taxon>
        <taxon>Neoteleostei</taxon>
        <taxon>Acanthomorphata</taxon>
        <taxon>Carangaria</taxon>
        <taxon>Pleuronectiformes</taxon>
        <taxon>Pleuronectoidei</taxon>
        <taxon>Pleuronectidae</taxon>
        <taxon>Pleuronectes</taxon>
    </lineage>
</organism>
<evidence type="ECO:0000256" key="1">
    <source>
        <dbReference type="SAM" id="Coils"/>
    </source>
</evidence>